<name>A0ABQ9Y9I8_9EUKA</name>
<dbReference type="SMART" id="SM00320">
    <property type="entry name" value="WD40"/>
    <property type="match status" value="1"/>
</dbReference>
<dbReference type="InterPro" id="IPR036322">
    <property type="entry name" value="WD40_repeat_dom_sf"/>
</dbReference>
<dbReference type="InterPro" id="IPR056151">
    <property type="entry name" value="Beta-prop_DCAF12"/>
</dbReference>
<protein>
    <recommendedName>
        <fullName evidence="1">DDB1- and CUL4-associated factor 12 beta-propeller domain-containing protein</fullName>
    </recommendedName>
</protein>
<reference evidence="2 3" key="1">
    <citation type="journal article" date="2022" name="bioRxiv">
        <title>Genomics of Preaxostyla Flagellates Illuminates Evolutionary Transitions and the Path Towards Mitochondrial Loss.</title>
        <authorList>
            <person name="Novak L.V.F."/>
            <person name="Treitli S.C."/>
            <person name="Pyrih J."/>
            <person name="Halakuc P."/>
            <person name="Pipaliya S.V."/>
            <person name="Vacek V."/>
            <person name="Brzon O."/>
            <person name="Soukal P."/>
            <person name="Eme L."/>
            <person name="Dacks J.B."/>
            <person name="Karnkowska A."/>
            <person name="Elias M."/>
            <person name="Hampl V."/>
        </authorList>
    </citation>
    <scope>NUCLEOTIDE SEQUENCE [LARGE SCALE GENOMIC DNA]</scope>
    <source>
        <strain evidence="2">NAU3</strain>
        <tissue evidence="2">Gut</tissue>
    </source>
</reference>
<accession>A0ABQ9Y9I8</accession>
<sequence>MNSFHSTAPVYSQPIVNLFLNKQILPYSITETMFYPFLSHQRMTLVFPTEIPSELIFDKVFCSCWISDTNCIFGTKDGQLLSLDSATKSIVPIKIYQKPERKTSFGTGMHAMKTNSTKTLLATTSSSPNELTVYTLPDMKPVCSLRGFDDCIFGCAWMNSQHLTACGRDGTFRVFDLPHHLHVAEKTFHPPPDVLHPVWSSPSQTGEMQRVLVSDPQCQGRQATITQSHRVNLWNVGPAGVDRLTKVSWSTGERVPLTLWEIVTGTWTERTGRIAIGSYTHLALMDYRENGKFTLYENTIGNGMNNETYTRKKTEQRKHHFGCNAHSLTLHISLHNKGTITSPTSPHLPHFLHYLRNPVTAVR</sequence>
<dbReference type="Proteomes" id="UP001281761">
    <property type="component" value="Unassembled WGS sequence"/>
</dbReference>
<evidence type="ECO:0000259" key="1">
    <source>
        <dbReference type="Pfam" id="PF23760"/>
    </source>
</evidence>
<gene>
    <name evidence="2" type="ORF">BLNAU_4582</name>
</gene>
<keyword evidence="3" id="KW-1185">Reference proteome</keyword>
<dbReference type="InterPro" id="IPR015943">
    <property type="entry name" value="WD40/YVTN_repeat-like_dom_sf"/>
</dbReference>
<dbReference type="Gene3D" id="2.130.10.10">
    <property type="entry name" value="YVTN repeat-like/Quinoprotein amine dehydrogenase"/>
    <property type="match status" value="1"/>
</dbReference>
<dbReference type="Pfam" id="PF23760">
    <property type="entry name" value="Beta-prop_DCAF12"/>
    <property type="match status" value="1"/>
</dbReference>
<dbReference type="SUPFAM" id="SSF50978">
    <property type="entry name" value="WD40 repeat-like"/>
    <property type="match status" value="1"/>
</dbReference>
<dbReference type="EMBL" id="JARBJD010000023">
    <property type="protein sequence ID" value="KAK2960365.1"/>
    <property type="molecule type" value="Genomic_DNA"/>
</dbReference>
<comment type="caution">
    <text evidence="2">The sequence shown here is derived from an EMBL/GenBank/DDBJ whole genome shotgun (WGS) entry which is preliminary data.</text>
</comment>
<evidence type="ECO:0000313" key="3">
    <source>
        <dbReference type="Proteomes" id="UP001281761"/>
    </source>
</evidence>
<feature type="domain" description="DDB1- and CUL4-associated factor 12 beta-propeller" evidence="1">
    <location>
        <begin position="57"/>
        <end position="290"/>
    </location>
</feature>
<proteinExistence type="predicted"/>
<dbReference type="InterPro" id="IPR001680">
    <property type="entry name" value="WD40_rpt"/>
</dbReference>
<organism evidence="2 3">
    <name type="scientific">Blattamonas nauphoetae</name>
    <dbReference type="NCBI Taxonomy" id="2049346"/>
    <lineage>
        <taxon>Eukaryota</taxon>
        <taxon>Metamonada</taxon>
        <taxon>Preaxostyla</taxon>
        <taxon>Oxymonadida</taxon>
        <taxon>Blattamonas</taxon>
    </lineage>
</organism>
<evidence type="ECO:0000313" key="2">
    <source>
        <dbReference type="EMBL" id="KAK2960365.1"/>
    </source>
</evidence>